<gene>
    <name evidence="13" type="primary">rpoA_1</name>
    <name evidence="11" type="synonym">rpoA</name>
    <name evidence="13" type="ORF">BSF38_02914</name>
</gene>
<evidence type="ECO:0000256" key="6">
    <source>
        <dbReference type="ARBA" id="ARBA00022695"/>
    </source>
</evidence>
<dbReference type="SUPFAM" id="SSF47789">
    <property type="entry name" value="C-terminal domain of RNA polymerase alpha subunit"/>
    <property type="match status" value="1"/>
</dbReference>
<evidence type="ECO:0000256" key="5">
    <source>
        <dbReference type="ARBA" id="ARBA00022679"/>
    </source>
</evidence>
<dbReference type="InterPro" id="IPR036603">
    <property type="entry name" value="RBP11-like"/>
</dbReference>
<keyword evidence="4 11" id="KW-0240">DNA-directed RNA polymerase</keyword>
<evidence type="ECO:0000256" key="10">
    <source>
        <dbReference type="ARBA" id="ARBA00048552"/>
    </source>
</evidence>
<dbReference type="OrthoDB" id="9805706at2"/>
<evidence type="ECO:0000256" key="9">
    <source>
        <dbReference type="ARBA" id="ARBA00033070"/>
    </source>
</evidence>
<dbReference type="GO" id="GO:0003899">
    <property type="term" value="F:DNA-directed RNA polymerase activity"/>
    <property type="evidence" value="ECO:0007669"/>
    <property type="project" value="UniProtKB-UniRule"/>
</dbReference>
<dbReference type="RefSeq" id="WP_076350906.1">
    <property type="nucleotide sequence ID" value="NZ_CP019082.1"/>
</dbReference>
<proteinExistence type="inferred from homology"/>
<sequence>MRIRWRGLELPSRVICNRENLSDTFGEFHIEPFERGFGHTVGNSLRRILLSSLEGSSITKIKIQGIQHEFSSIPGMVDDITDLVLNIKLLVVKNHSEHPRTIRIDRDRRGVVTAADILHDESIEIINPDHILCTLTDDVPFHLEMSVENGRGYKTAAEGHVDDLEIGVIPIDSSFSPVHRVEYNVENTRVGQRTNYDKLILRIWTTGVLNPEMALVEAAKILRKHLNPFVQYNEPGPGLPSEASPYDSHQHAPLDAELERKLDMSLAELELSVRATNCLESEGITTVRHLVSRSEDQLLNVRNFGETTLKEVRAKLLEIGLDLGMNVPVKS</sequence>
<dbReference type="InterPro" id="IPR011773">
    <property type="entry name" value="DNA-dir_RpoA"/>
</dbReference>
<dbReference type="HAMAP" id="MF_00059">
    <property type="entry name" value="RNApol_bact_RpoA"/>
    <property type="match status" value="1"/>
</dbReference>
<keyword evidence="5 11" id="KW-0808">Transferase</keyword>
<comment type="domain">
    <text evidence="11">The N-terminal domain is essential for RNAP assembly and basal transcription, whereas the C-terminal domain is involved in interaction with transcriptional regulators and with upstream promoter elements.</text>
</comment>
<evidence type="ECO:0000313" key="14">
    <source>
        <dbReference type="Proteomes" id="UP000186309"/>
    </source>
</evidence>
<name>A0A1U7CR27_9BACT</name>
<dbReference type="NCBIfam" id="NF003513">
    <property type="entry name" value="PRK05182.1-2"/>
    <property type="match status" value="1"/>
</dbReference>
<organism evidence="13 14">
    <name type="scientific">Paludisphaera borealis</name>
    <dbReference type="NCBI Taxonomy" id="1387353"/>
    <lineage>
        <taxon>Bacteria</taxon>
        <taxon>Pseudomonadati</taxon>
        <taxon>Planctomycetota</taxon>
        <taxon>Planctomycetia</taxon>
        <taxon>Isosphaerales</taxon>
        <taxon>Isosphaeraceae</taxon>
        <taxon>Paludisphaera</taxon>
    </lineage>
</organism>
<dbReference type="FunFam" id="2.170.120.12:FF:000001">
    <property type="entry name" value="DNA-directed RNA polymerase subunit alpha"/>
    <property type="match status" value="1"/>
</dbReference>
<comment type="subunit">
    <text evidence="11">Homodimer. The RNAP catalytic core consists of 2 alpha, 1 beta, 1 beta' and 1 omega subunit. When a sigma factor is associated with the core the holoenzyme is formed, which can initiate transcription.</text>
</comment>
<dbReference type="Pfam" id="PF03118">
    <property type="entry name" value="RNA_pol_A_CTD"/>
    <property type="match status" value="1"/>
</dbReference>
<keyword evidence="14" id="KW-1185">Reference proteome</keyword>
<dbReference type="GO" id="GO:0003677">
    <property type="term" value="F:DNA binding"/>
    <property type="evidence" value="ECO:0007669"/>
    <property type="project" value="UniProtKB-UniRule"/>
</dbReference>
<dbReference type="SUPFAM" id="SSF55257">
    <property type="entry name" value="RBP11-like subunits of RNA polymerase"/>
    <property type="match status" value="1"/>
</dbReference>
<keyword evidence="7 11" id="KW-0804">Transcription</keyword>
<reference evidence="14" key="1">
    <citation type="submission" date="2016-12" db="EMBL/GenBank/DDBJ databases">
        <title>Comparative genomics of four Isosphaeraceae planctomycetes: a common pool of plasmids and glycoside hydrolase genes.</title>
        <authorList>
            <person name="Ivanova A."/>
        </authorList>
    </citation>
    <scope>NUCLEOTIDE SEQUENCE [LARGE SCALE GENOMIC DNA]</scope>
    <source>
        <strain evidence="14">PX4</strain>
    </source>
</reference>
<evidence type="ECO:0000256" key="1">
    <source>
        <dbReference type="ARBA" id="ARBA00007123"/>
    </source>
</evidence>
<dbReference type="InterPro" id="IPR011262">
    <property type="entry name" value="DNA-dir_RNA_pol_insert"/>
</dbReference>
<dbReference type="SUPFAM" id="SSF56553">
    <property type="entry name" value="Insert subdomain of RNA polymerase alpha subunit"/>
    <property type="match status" value="1"/>
</dbReference>
<dbReference type="STRING" id="1387353.BSF38_02914"/>
<feature type="region of interest" description="Alpha C-terminal domain (alpha-CTD)" evidence="11">
    <location>
        <begin position="258"/>
        <end position="331"/>
    </location>
</feature>
<dbReference type="GO" id="GO:0006351">
    <property type="term" value="P:DNA-templated transcription"/>
    <property type="evidence" value="ECO:0007669"/>
    <property type="project" value="UniProtKB-UniRule"/>
</dbReference>
<dbReference type="InterPro" id="IPR036643">
    <property type="entry name" value="RNApol_insert_sf"/>
</dbReference>
<protein>
    <recommendedName>
        <fullName evidence="3 11">DNA-directed RNA polymerase subunit alpha</fullName>
        <shortName evidence="11">RNAP subunit alpha</shortName>
        <ecNumber evidence="2 11">2.7.7.6</ecNumber>
    </recommendedName>
    <alternativeName>
        <fullName evidence="9 11">RNA polymerase subunit alpha</fullName>
    </alternativeName>
    <alternativeName>
        <fullName evidence="8 11">Transcriptase subunit alpha</fullName>
    </alternativeName>
</protein>
<dbReference type="KEGG" id="pbor:BSF38_02914"/>
<dbReference type="Gene3D" id="1.10.150.20">
    <property type="entry name" value="5' to 3' exonuclease, C-terminal subdomain"/>
    <property type="match status" value="1"/>
</dbReference>
<dbReference type="Gene3D" id="3.30.1360.10">
    <property type="entry name" value="RNA polymerase, RBP11-like subunit"/>
    <property type="match status" value="1"/>
</dbReference>
<evidence type="ECO:0000256" key="3">
    <source>
        <dbReference type="ARBA" id="ARBA00015972"/>
    </source>
</evidence>
<feature type="domain" description="DNA-directed RNA polymerase RpoA/D/Rpb3-type" evidence="12">
    <location>
        <begin position="25"/>
        <end position="232"/>
    </location>
</feature>
<dbReference type="AlphaFoldDB" id="A0A1U7CR27"/>
<comment type="similarity">
    <text evidence="1 11">Belongs to the RNA polymerase alpha chain family.</text>
</comment>
<feature type="region of interest" description="Alpha N-terminal domain (alpha-NTD)" evidence="11">
    <location>
        <begin position="1"/>
        <end position="233"/>
    </location>
</feature>
<dbReference type="NCBIfam" id="TIGR02027">
    <property type="entry name" value="rpoA"/>
    <property type="match status" value="1"/>
</dbReference>
<dbReference type="SMART" id="SM00662">
    <property type="entry name" value="RPOLD"/>
    <property type="match status" value="1"/>
</dbReference>
<dbReference type="EMBL" id="CP019082">
    <property type="protein sequence ID" value="APW61400.1"/>
    <property type="molecule type" value="Genomic_DNA"/>
</dbReference>
<evidence type="ECO:0000256" key="7">
    <source>
        <dbReference type="ARBA" id="ARBA00023163"/>
    </source>
</evidence>
<dbReference type="GO" id="GO:0046983">
    <property type="term" value="F:protein dimerization activity"/>
    <property type="evidence" value="ECO:0007669"/>
    <property type="project" value="InterPro"/>
</dbReference>
<comment type="catalytic activity">
    <reaction evidence="10 11">
        <text>RNA(n) + a ribonucleoside 5'-triphosphate = RNA(n+1) + diphosphate</text>
        <dbReference type="Rhea" id="RHEA:21248"/>
        <dbReference type="Rhea" id="RHEA-COMP:14527"/>
        <dbReference type="Rhea" id="RHEA-COMP:17342"/>
        <dbReference type="ChEBI" id="CHEBI:33019"/>
        <dbReference type="ChEBI" id="CHEBI:61557"/>
        <dbReference type="ChEBI" id="CHEBI:140395"/>
        <dbReference type="EC" id="2.7.7.6"/>
    </reaction>
</comment>
<evidence type="ECO:0000256" key="8">
    <source>
        <dbReference type="ARBA" id="ARBA00032524"/>
    </source>
</evidence>
<accession>A0A1U7CR27</accession>
<evidence type="ECO:0000256" key="2">
    <source>
        <dbReference type="ARBA" id="ARBA00012418"/>
    </source>
</evidence>
<dbReference type="InterPro" id="IPR011260">
    <property type="entry name" value="RNAP_asu_C"/>
</dbReference>
<evidence type="ECO:0000256" key="4">
    <source>
        <dbReference type="ARBA" id="ARBA00022478"/>
    </source>
</evidence>
<evidence type="ECO:0000256" key="11">
    <source>
        <dbReference type="HAMAP-Rule" id="MF_00059"/>
    </source>
</evidence>
<comment type="function">
    <text evidence="11">DNA-dependent RNA polymerase catalyzes the transcription of DNA into RNA using the four ribonucleoside triphosphates as substrates.</text>
</comment>
<evidence type="ECO:0000313" key="13">
    <source>
        <dbReference type="EMBL" id="APW61400.1"/>
    </source>
</evidence>
<dbReference type="EC" id="2.7.7.6" evidence="2 11"/>
<dbReference type="GO" id="GO:0005737">
    <property type="term" value="C:cytoplasm"/>
    <property type="evidence" value="ECO:0007669"/>
    <property type="project" value="UniProtKB-ARBA"/>
</dbReference>
<dbReference type="InterPro" id="IPR011263">
    <property type="entry name" value="DNA-dir_RNA_pol_RpoA/D/Rpb3"/>
</dbReference>
<dbReference type="Proteomes" id="UP000186309">
    <property type="component" value="Chromosome"/>
</dbReference>
<evidence type="ECO:0000259" key="12">
    <source>
        <dbReference type="SMART" id="SM00662"/>
    </source>
</evidence>
<dbReference type="Pfam" id="PF01193">
    <property type="entry name" value="RNA_pol_L"/>
    <property type="match status" value="1"/>
</dbReference>
<dbReference type="Pfam" id="PF01000">
    <property type="entry name" value="RNA_pol_A_bac"/>
    <property type="match status" value="1"/>
</dbReference>
<dbReference type="GO" id="GO:0000428">
    <property type="term" value="C:DNA-directed RNA polymerase complex"/>
    <property type="evidence" value="ECO:0007669"/>
    <property type="project" value="UniProtKB-KW"/>
</dbReference>
<dbReference type="NCBIfam" id="NF003519">
    <property type="entry name" value="PRK05182.2-5"/>
    <property type="match status" value="1"/>
</dbReference>
<keyword evidence="6 11" id="KW-0548">Nucleotidyltransferase</keyword>
<dbReference type="CDD" id="cd06928">
    <property type="entry name" value="RNAP_alpha_NTD"/>
    <property type="match status" value="1"/>
</dbReference>
<dbReference type="Gene3D" id="2.170.120.12">
    <property type="entry name" value="DNA-directed RNA polymerase, insert domain"/>
    <property type="match status" value="1"/>
</dbReference>